<dbReference type="EMBL" id="GBXM01013668">
    <property type="protein sequence ID" value="JAH94909.1"/>
    <property type="molecule type" value="Transcribed_RNA"/>
</dbReference>
<reference evidence="1" key="1">
    <citation type="submission" date="2014-11" db="EMBL/GenBank/DDBJ databases">
        <authorList>
            <person name="Amaro Gonzalez C."/>
        </authorList>
    </citation>
    <scope>NUCLEOTIDE SEQUENCE</scope>
</reference>
<evidence type="ECO:0000313" key="1">
    <source>
        <dbReference type="EMBL" id="JAH94909.1"/>
    </source>
</evidence>
<reference evidence="1" key="2">
    <citation type="journal article" date="2015" name="Fish Shellfish Immunol.">
        <title>Early steps in the European eel (Anguilla anguilla)-Vibrio vulnificus interaction in the gills: Role of the RtxA13 toxin.</title>
        <authorList>
            <person name="Callol A."/>
            <person name="Pajuelo D."/>
            <person name="Ebbesson L."/>
            <person name="Teles M."/>
            <person name="MacKenzie S."/>
            <person name="Amaro C."/>
        </authorList>
    </citation>
    <scope>NUCLEOTIDE SEQUENCE</scope>
</reference>
<accession>A0A0E9WX03</accession>
<name>A0A0E9WX03_ANGAN</name>
<sequence>MVNCKSAKLVIISRSYQKPFVTATLKPYSMPCVITLSACITGYDMYTSSSVDWRITIVFLEMQSIVK</sequence>
<organism evidence="1">
    <name type="scientific">Anguilla anguilla</name>
    <name type="common">European freshwater eel</name>
    <name type="synonym">Muraena anguilla</name>
    <dbReference type="NCBI Taxonomy" id="7936"/>
    <lineage>
        <taxon>Eukaryota</taxon>
        <taxon>Metazoa</taxon>
        <taxon>Chordata</taxon>
        <taxon>Craniata</taxon>
        <taxon>Vertebrata</taxon>
        <taxon>Euteleostomi</taxon>
        <taxon>Actinopterygii</taxon>
        <taxon>Neopterygii</taxon>
        <taxon>Teleostei</taxon>
        <taxon>Anguilliformes</taxon>
        <taxon>Anguillidae</taxon>
        <taxon>Anguilla</taxon>
    </lineage>
</organism>
<dbReference type="AlphaFoldDB" id="A0A0E9WX03"/>
<proteinExistence type="predicted"/>
<protein>
    <submittedName>
        <fullName evidence="1">Uncharacterized protein</fullName>
    </submittedName>
</protein>